<dbReference type="GO" id="GO:0006886">
    <property type="term" value="P:intracellular protein transport"/>
    <property type="evidence" value="ECO:0007669"/>
    <property type="project" value="UniProtKB-UniRule"/>
</dbReference>
<dbReference type="InterPro" id="IPR028565">
    <property type="entry name" value="MHD"/>
</dbReference>
<evidence type="ECO:0000313" key="8">
    <source>
        <dbReference type="Proteomes" id="UP001374535"/>
    </source>
</evidence>
<proteinExistence type="inferred from homology"/>
<evidence type="ECO:0000313" key="7">
    <source>
        <dbReference type="EMBL" id="WVZ25410.1"/>
    </source>
</evidence>
<dbReference type="InterPro" id="IPR050431">
    <property type="entry name" value="Adaptor_comp_med_subunit"/>
</dbReference>
<dbReference type="PANTHER" id="PTHR10529">
    <property type="entry name" value="AP COMPLEX SUBUNIT MU"/>
    <property type="match status" value="1"/>
</dbReference>
<evidence type="ECO:0000259" key="6">
    <source>
        <dbReference type="PROSITE" id="PS51072"/>
    </source>
</evidence>
<dbReference type="CDD" id="cd09250">
    <property type="entry name" value="AP-1_Mu1_Cterm"/>
    <property type="match status" value="1"/>
</dbReference>
<comment type="subcellular location">
    <subcellularLocation>
        <location evidence="1">Endomembrane system</location>
    </subcellularLocation>
</comment>
<evidence type="ECO:0000256" key="1">
    <source>
        <dbReference type="ARBA" id="ARBA00004308"/>
    </source>
</evidence>
<dbReference type="AlphaFoldDB" id="A0AAQ3PBD5"/>
<dbReference type="EMBL" id="CP144700">
    <property type="protein sequence ID" value="WVZ25410.1"/>
    <property type="molecule type" value="Genomic_DNA"/>
</dbReference>
<dbReference type="InterPro" id="IPR018240">
    <property type="entry name" value="Clathrin_mu_CS"/>
</dbReference>
<dbReference type="InterPro" id="IPR036168">
    <property type="entry name" value="AP2_Mu_C_sf"/>
</dbReference>
<evidence type="ECO:0000256" key="5">
    <source>
        <dbReference type="PIRNR" id="PIRNR005992"/>
    </source>
</evidence>
<evidence type="ECO:0000256" key="2">
    <source>
        <dbReference type="ARBA" id="ARBA00022448"/>
    </source>
</evidence>
<dbReference type="InterPro" id="IPR001392">
    <property type="entry name" value="Clathrin_mu"/>
</dbReference>
<dbReference type="Gene3D" id="3.30.450.60">
    <property type="match status" value="1"/>
</dbReference>
<dbReference type="PROSITE" id="PS00990">
    <property type="entry name" value="CLAT_ADAPTOR_M_1"/>
    <property type="match status" value="1"/>
</dbReference>
<dbReference type="PRINTS" id="PR00314">
    <property type="entry name" value="CLATHRINADPT"/>
</dbReference>
<keyword evidence="8" id="KW-1185">Reference proteome</keyword>
<sequence>MAGAVSALFLLDIKGRVLIWRDYRGDVTAIEAERFFTKLIEKEAALYVNRSGVGMENFDCCIVKFVFKLLQGDPQSHDPVVYDNGVTYLFIQHSNIFLMTATRQNCNAASLLFFLHRTVDVFKHYFEELEEESLRDNFVVVYELLDEIMDFGYPQYTEAKILSEFIKTDAYKMEVAQRPPMAVTNAVSWRSEGVTYKKNEVFLDVVESVNILVNSNGQIIRSDVVGALKMRTYLRCDESGCSSFLDPTFLKTVIKFCLSLGNANENRILDGMPECKLGLNDRVLLEAQGRTTKGKAIDLEDIKFHQCVRLARFENDRTISFIPPDGSFDLMTYRLSTQVKPLIWVEAQVENHSKSRIEIMVKARSQFKERSTATNVEVELPVPADATNPNVRTSMGSASYAPEKDALIWKIRSFPGGKEYMLRAEFRLPSIVDEEATPERKAPIRVKFEIPYFTVSGIQVRYLKIIEKSGYQALPWVRYITMAGEYELRLI</sequence>
<comment type="similarity">
    <text evidence="5">Belongs to the adaptor complexes medium subunit family.</text>
</comment>
<keyword evidence="4" id="KW-0472">Membrane</keyword>
<dbReference type="PIRSF" id="PIRSF005992">
    <property type="entry name" value="Clathrin_mu"/>
    <property type="match status" value="1"/>
</dbReference>
<name>A0AAQ3PBD5_VIGMU</name>
<evidence type="ECO:0000256" key="3">
    <source>
        <dbReference type="ARBA" id="ARBA00022927"/>
    </source>
</evidence>
<dbReference type="Gene3D" id="2.60.40.1170">
    <property type="entry name" value="Mu homology domain, subdomain B"/>
    <property type="match status" value="3"/>
</dbReference>
<dbReference type="InterPro" id="IPR011012">
    <property type="entry name" value="Longin-like_dom_sf"/>
</dbReference>
<dbReference type="Pfam" id="PF00928">
    <property type="entry name" value="Adap_comp_sub"/>
    <property type="match status" value="2"/>
</dbReference>
<dbReference type="SUPFAM" id="SSF49447">
    <property type="entry name" value="Second domain of Mu2 adaptin subunit (ap50) of ap2 adaptor"/>
    <property type="match status" value="2"/>
</dbReference>
<organism evidence="7 8">
    <name type="scientific">Vigna mungo</name>
    <name type="common">Black gram</name>
    <name type="synonym">Phaseolus mungo</name>
    <dbReference type="NCBI Taxonomy" id="3915"/>
    <lineage>
        <taxon>Eukaryota</taxon>
        <taxon>Viridiplantae</taxon>
        <taxon>Streptophyta</taxon>
        <taxon>Embryophyta</taxon>
        <taxon>Tracheophyta</taxon>
        <taxon>Spermatophyta</taxon>
        <taxon>Magnoliopsida</taxon>
        <taxon>eudicotyledons</taxon>
        <taxon>Gunneridae</taxon>
        <taxon>Pentapetalae</taxon>
        <taxon>rosids</taxon>
        <taxon>fabids</taxon>
        <taxon>Fabales</taxon>
        <taxon>Fabaceae</taxon>
        <taxon>Papilionoideae</taxon>
        <taxon>50 kb inversion clade</taxon>
        <taxon>NPAAA clade</taxon>
        <taxon>indigoferoid/millettioid clade</taxon>
        <taxon>Phaseoleae</taxon>
        <taxon>Vigna</taxon>
    </lineage>
</organism>
<keyword evidence="3 5" id="KW-0653">Protein transport</keyword>
<evidence type="ECO:0000256" key="4">
    <source>
        <dbReference type="ARBA" id="ARBA00023136"/>
    </source>
</evidence>
<reference evidence="7 8" key="1">
    <citation type="journal article" date="2023" name="Life. Sci Alliance">
        <title>Evolutionary insights into 3D genome organization and epigenetic landscape of Vigna mungo.</title>
        <authorList>
            <person name="Junaid A."/>
            <person name="Singh B."/>
            <person name="Bhatia S."/>
        </authorList>
    </citation>
    <scope>NUCLEOTIDE SEQUENCE [LARGE SCALE GENOMIC DNA]</scope>
    <source>
        <strain evidence="7">Urdbean</strain>
    </source>
</reference>
<dbReference type="GO" id="GO:0012505">
    <property type="term" value="C:endomembrane system"/>
    <property type="evidence" value="ECO:0007669"/>
    <property type="project" value="UniProtKB-SubCell"/>
</dbReference>
<accession>A0AAQ3PBD5</accession>
<keyword evidence="2 5" id="KW-0813">Transport</keyword>
<dbReference type="PROSITE" id="PS51072">
    <property type="entry name" value="MHD"/>
    <property type="match status" value="1"/>
</dbReference>
<dbReference type="CDD" id="cd14835">
    <property type="entry name" value="AP1_Mu_N"/>
    <property type="match status" value="1"/>
</dbReference>
<dbReference type="PROSITE" id="PS00991">
    <property type="entry name" value="CLAT_ADAPTOR_M_2"/>
    <property type="match status" value="1"/>
</dbReference>
<protein>
    <recommendedName>
        <fullName evidence="6">MHD domain-containing protein</fullName>
    </recommendedName>
</protein>
<feature type="domain" description="MHD" evidence="6">
    <location>
        <begin position="198"/>
        <end position="489"/>
    </location>
</feature>
<dbReference type="SUPFAM" id="SSF64356">
    <property type="entry name" value="SNARE-like"/>
    <property type="match status" value="1"/>
</dbReference>
<dbReference type="GO" id="GO:0030131">
    <property type="term" value="C:clathrin adaptor complex"/>
    <property type="evidence" value="ECO:0007669"/>
    <property type="project" value="UniProtKB-UniRule"/>
</dbReference>
<gene>
    <name evidence="7" type="ORF">V8G54_003954</name>
</gene>
<dbReference type="GO" id="GO:0016192">
    <property type="term" value="P:vesicle-mediated transport"/>
    <property type="evidence" value="ECO:0007669"/>
    <property type="project" value="InterPro"/>
</dbReference>
<dbReference type="Proteomes" id="UP001374535">
    <property type="component" value="Chromosome 1"/>
</dbReference>